<feature type="domain" description="HTH marR-type" evidence="1">
    <location>
        <begin position="13"/>
        <end position="157"/>
    </location>
</feature>
<dbReference type="Pfam" id="PF12802">
    <property type="entry name" value="MarR_2"/>
    <property type="match status" value="1"/>
</dbReference>
<protein>
    <submittedName>
        <fullName evidence="2">MarR family transcriptional regulator</fullName>
    </submittedName>
</protein>
<evidence type="ECO:0000313" key="2">
    <source>
        <dbReference type="EMBL" id="ORB67803.1"/>
    </source>
</evidence>
<dbReference type="SMART" id="SM00347">
    <property type="entry name" value="HTH_MARR"/>
    <property type="match status" value="1"/>
</dbReference>
<dbReference type="PANTHER" id="PTHR33164:SF106">
    <property type="entry name" value="TRANSCRIPTIONAL REGULATORY PROTEIN"/>
    <property type="match status" value="1"/>
</dbReference>
<comment type="caution">
    <text evidence="2">The sequence shown here is derived from an EMBL/GenBank/DDBJ whole genome shotgun (WGS) entry which is preliminary data.</text>
</comment>
<keyword evidence="3" id="KW-1185">Reference proteome</keyword>
<organism evidence="2 3">
    <name type="scientific">Mycolicibacterium tusciae</name>
    <dbReference type="NCBI Taxonomy" id="75922"/>
    <lineage>
        <taxon>Bacteria</taxon>
        <taxon>Bacillati</taxon>
        <taxon>Actinomycetota</taxon>
        <taxon>Actinomycetes</taxon>
        <taxon>Mycobacteriales</taxon>
        <taxon>Mycobacteriaceae</taxon>
        <taxon>Mycolicibacterium</taxon>
    </lineage>
</organism>
<reference evidence="2 3" key="1">
    <citation type="submission" date="2017-02" db="EMBL/GenBank/DDBJ databases">
        <title>The new phylogeny of genus Mycobacterium.</title>
        <authorList>
            <person name="Tortoli E."/>
            <person name="Trovato A."/>
            <person name="Cirillo D.M."/>
        </authorList>
    </citation>
    <scope>NUCLEOTIDE SEQUENCE [LARGE SCALE GENOMIC DNA]</scope>
    <source>
        <strain evidence="2 3">DSM 44338</strain>
    </source>
</reference>
<dbReference type="OrthoDB" id="162531at2"/>
<dbReference type="Proteomes" id="UP000192411">
    <property type="component" value="Unassembled WGS sequence"/>
</dbReference>
<name>A0A1X0JY44_9MYCO</name>
<dbReference type="EMBL" id="MVIM01000002">
    <property type="protein sequence ID" value="ORB67803.1"/>
    <property type="molecule type" value="Genomic_DNA"/>
</dbReference>
<gene>
    <name evidence="2" type="ORF">BST47_04865</name>
</gene>
<dbReference type="GO" id="GO:0006950">
    <property type="term" value="P:response to stress"/>
    <property type="evidence" value="ECO:0007669"/>
    <property type="project" value="TreeGrafter"/>
</dbReference>
<dbReference type="RefSeq" id="WP_083124076.1">
    <property type="nucleotide sequence ID" value="NZ_MVIM01000002.1"/>
</dbReference>
<dbReference type="GO" id="GO:0003700">
    <property type="term" value="F:DNA-binding transcription factor activity"/>
    <property type="evidence" value="ECO:0007669"/>
    <property type="project" value="InterPro"/>
</dbReference>
<dbReference type="InterPro" id="IPR039422">
    <property type="entry name" value="MarR/SlyA-like"/>
</dbReference>
<dbReference type="AlphaFoldDB" id="A0A1X0JY44"/>
<dbReference type="SUPFAM" id="SSF46785">
    <property type="entry name" value="Winged helix' DNA-binding domain"/>
    <property type="match status" value="1"/>
</dbReference>
<dbReference type="STRING" id="75922.BST47_04865"/>
<dbReference type="PROSITE" id="PS50995">
    <property type="entry name" value="HTH_MARR_2"/>
    <property type="match status" value="1"/>
</dbReference>
<evidence type="ECO:0000259" key="1">
    <source>
        <dbReference type="PROSITE" id="PS50995"/>
    </source>
</evidence>
<dbReference type="PANTHER" id="PTHR33164">
    <property type="entry name" value="TRANSCRIPTIONAL REGULATOR, MARR FAMILY"/>
    <property type="match status" value="1"/>
</dbReference>
<proteinExistence type="predicted"/>
<dbReference type="Gene3D" id="1.10.10.10">
    <property type="entry name" value="Winged helix-like DNA-binding domain superfamily/Winged helix DNA-binding domain"/>
    <property type="match status" value="1"/>
</dbReference>
<sequence length="167" mass="18150">MFSAYASPVNDDRDALEAMIAADVRAMNAESDQIGRHFAGQHDVGANDFRALLHIMVAETAGTPLTAGELRKRMGMSGAAITYLVERMIASDHLLRESDPADRRKVILRVADHGMHVARGFFTPLAEQTRIALAGVSDDDLRAAHRTFTALIAAMDAFRNQLDVTSG</sequence>
<evidence type="ECO:0000313" key="3">
    <source>
        <dbReference type="Proteomes" id="UP000192411"/>
    </source>
</evidence>
<accession>A0A1X0JY44</accession>
<dbReference type="InterPro" id="IPR000835">
    <property type="entry name" value="HTH_MarR-typ"/>
</dbReference>
<dbReference type="InterPro" id="IPR036390">
    <property type="entry name" value="WH_DNA-bd_sf"/>
</dbReference>
<dbReference type="InterPro" id="IPR036388">
    <property type="entry name" value="WH-like_DNA-bd_sf"/>
</dbReference>